<dbReference type="Proteomes" id="UP000290365">
    <property type="component" value="Chromosome"/>
</dbReference>
<gene>
    <name evidence="1" type="ORF">EPA93_10190</name>
</gene>
<dbReference type="RefSeq" id="WP_129887065.1">
    <property type="nucleotide sequence ID" value="NZ_CP035758.1"/>
</dbReference>
<protein>
    <submittedName>
        <fullName evidence="1">Uncharacterized protein</fullName>
    </submittedName>
</protein>
<organism evidence="1 2">
    <name type="scientific">Ktedonosporobacter rubrisoli</name>
    <dbReference type="NCBI Taxonomy" id="2509675"/>
    <lineage>
        <taxon>Bacteria</taxon>
        <taxon>Bacillati</taxon>
        <taxon>Chloroflexota</taxon>
        <taxon>Ktedonobacteria</taxon>
        <taxon>Ktedonobacterales</taxon>
        <taxon>Ktedonosporobacteraceae</taxon>
        <taxon>Ktedonosporobacter</taxon>
    </lineage>
</organism>
<sequence length="84" mass="10148">MRDLPLENVLRGLNDVEREWKLYEDEIIRRAQQQAVVELLYNEVLKLYKDCIELMGQLEKGETVSQEWCKRKDALMMRLQEYSI</sequence>
<accession>A0A4P6JM48</accession>
<reference evidence="1 2" key="1">
    <citation type="submission" date="2019-01" db="EMBL/GenBank/DDBJ databases">
        <title>Ktedonosporobacter rubrisoli SCAWS-G2.</title>
        <authorList>
            <person name="Huang Y."/>
            <person name="Yan B."/>
        </authorList>
    </citation>
    <scope>NUCLEOTIDE SEQUENCE [LARGE SCALE GENOMIC DNA]</scope>
    <source>
        <strain evidence="1 2">SCAWS-G2</strain>
    </source>
</reference>
<dbReference type="KEGG" id="kbs:EPA93_10190"/>
<proteinExistence type="predicted"/>
<evidence type="ECO:0000313" key="2">
    <source>
        <dbReference type="Proteomes" id="UP000290365"/>
    </source>
</evidence>
<keyword evidence="2" id="KW-1185">Reference proteome</keyword>
<name>A0A4P6JM48_KTERU</name>
<evidence type="ECO:0000313" key="1">
    <source>
        <dbReference type="EMBL" id="QBD76357.1"/>
    </source>
</evidence>
<dbReference type="AlphaFoldDB" id="A0A4P6JM48"/>
<dbReference type="EMBL" id="CP035758">
    <property type="protein sequence ID" value="QBD76357.1"/>
    <property type="molecule type" value="Genomic_DNA"/>
</dbReference>